<sequence length="973" mass="105315">MEFRVLGQLEVRSDGGRPAQPTRRKQRLLLGMLCLHGNQVVPTGTVVDWLWGESPPSSARANLQSYVSDLRKIVGRERLRTGRDGYLLQVAESELDSARFQRLAGEGKAASRAGRAVVAVQNLSQALALWRDDVLSGLALPDSGRAEVARLDELRLAAEEDHIDARLALGMHHDAVADLRTLIDKHPLRERLWAQYALALYRCGRQAEALQAHRDVHDLLDRELGVRPGAALRELHQRMLRADPELDLRPAAPVVTVPRQLPAAVCGFTGRDTELAVLDSLLGRTPIGLVTGAPGVGKTALALHWAHQVRDRFPDGHLHARLGAGAEPIDVLGRFLRALGVAAERVPTDVDEAASTARTLLADRKILVLLDDACSAEQVRPLLPAGDGCFVLVTSRDRLNGLVVAEGARRVTLDVLPERDAMALLATSLGDERVAAEPEAVAELAELCAHLPLALRITAANLANLPFRSLADGVRDLMASRLSSLQVPGSDDLAVRRAFDLSYRALAPDAQRLFRLLGLLPGPVFPVESAAALMGVSTAEVRPVLDQLATAHLIGQADRDRYGVHDLLRLYAAEIAHATDSAEDRAAATRSLGDAYVTAVECAAVGIASTDHEERDRATAWIDGELANLVVIAEQASHAGHPDGARRIAECLSGYFWLSRPVSDWLKLATIAEANAERTGDQRALASARRLLGEARHCTGDNEQAVWHLESALALARDSGWREAEAANLMFLGLVQQDRGDLSVADYHFHDCLYIARSTSDRLMEAGATGNLGYIRQLTGEHDQAARHYQRALALYGEVDPLLAASAYNMLALLHQENGRLGPALEHVSQALSLCERFDRGVEAHALDTLARVQRDTGELDDARRTARRSADLAWQLADLRAETDALNTLGSIERSAGRSREALAHHENALALAQRTGVRLQRLESMLGTAQADLVLGDTGAAQDLLDDVVRGATEAGFTVLARIARALVPVN</sequence>
<dbReference type="Pfam" id="PF03704">
    <property type="entry name" value="BTAD"/>
    <property type="match status" value="1"/>
</dbReference>
<dbReference type="PANTHER" id="PTHR35807:SF1">
    <property type="entry name" value="TRANSCRIPTIONAL REGULATOR REDD"/>
    <property type="match status" value="1"/>
</dbReference>
<evidence type="ECO:0000313" key="8">
    <source>
        <dbReference type="Proteomes" id="UP000316639"/>
    </source>
</evidence>
<name>A0A563EKA0_9PSEU</name>
<dbReference type="PANTHER" id="PTHR35807">
    <property type="entry name" value="TRANSCRIPTIONAL REGULATOR REDD-RELATED"/>
    <property type="match status" value="1"/>
</dbReference>
<dbReference type="Proteomes" id="UP000316639">
    <property type="component" value="Unassembled WGS sequence"/>
</dbReference>
<dbReference type="EMBL" id="VOBR01000026">
    <property type="protein sequence ID" value="TWP47456.1"/>
    <property type="molecule type" value="Genomic_DNA"/>
</dbReference>
<comment type="similarity">
    <text evidence="1">Belongs to the AfsR/DnrI/RedD regulatory family.</text>
</comment>
<evidence type="ECO:0000259" key="5">
    <source>
        <dbReference type="SMART" id="SM00862"/>
    </source>
</evidence>
<dbReference type="Gene3D" id="1.25.40.10">
    <property type="entry name" value="Tetratricopeptide repeat domain"/>
    <property type="match status" value="3"/>
</dbReference>
<evidence type="ECO:0000313" key="7">
    <source>
        <dbReference type="EMBL" id="TWP47456.1"/>
    </source>
</evidence>
<dbReference type="OrthoDB" id="581105at2"/>
<dbReference type="GO" id="GO:0006355">
    <property type="term" value="P:regulation of DNA-templated transcription"/>
    <property type="evidence" value="ECO:0007669"/>
    <property type="project" value="InterPro"/>
</dbReference>
<proteinExistence type="inferred from homology"/>
<dbReference type="InterPro" id="IPR011990">
    <property type="entry name" value="TPR-like_helical_dom_sf"/>
</dbReference>
<evidence type="ECO:0000256" key="3">
    <source>
        <dbReference type="ARBA" id="ARBA00023125"/>
    </source>
</evidence>
<dbReference type="RefSeq" id="WP_146357949.1">
    <property type="nucleotide sequence ID" value="NZ_VOBR01000026.1"/>
</dbReference>
<dbReference type="GO" id="GO:0043531">
    <property type="term" value="F:ADP binding"/>
    <property type="evidence" value="ECO:0007669"/>
    <property type="project" value="InterPro"/>
</dbReference>
<dbReference type="InterPro" id="IPR016032">
    <property type="entry name" value="Sig_transdc_resp-reg_C-effctor"/>
</dbReference>
<dbReference type="PRINTS" id="PR00364">
    <property type="entry name" value="DISEASERSIST"/>
</dbReference>
<feature type="domain" description="OmpR/PhoB-type" evidence="5">
    <location>
        <begin position="16"/>
        <end position="88"/>
    </location>
</feature>
<organism evidence="7 8">
    <name type="scientific">Lentzea tibetensis</name>
    <dbReference type="NCBI Taxonomy" id="2591470"/>
    <lineage>
        <taxon>Bacteria</taxon>
        <taxon>Bacillati</taxon>
        <taxon>Actinomycetota</taxon>
        <taxon>Actinomycetes</taxon>
        <taxon>Pseudonocardiales</taxon>
        <taxon>Pseudonocardiaceae</taxon>
        <taxon>Lentzea</taxon>
    </lineage>
</organism>
<protein>
    <submittedName>
        <fullName evidence="7">Tetratricopeptide repeat protein</fullName>
    </submittedName>
</protein>
<dbReference type="SMART" id="SM00862">
    <property type="entry name" value="Trans_reg_C"/>
    <property type="match status" value="1"/>
</dbReference>
<reference evidence="7 8" key="1">
    <citation type="submission" date="2019-07" db="EMBL/GenBank/DDBJ databases">
        <title>Lentzea xizangensis sp. nov., isolated from Qinghai-Tibetan Plateau Soils.</title>
        <authorList>
            <person name="Huang J."/>
        </authorList>
    </citation>
    <scope>NUCLEOTIDE SEQUENCE [LARGE SCALE GENOMIC DNA]</scope>
    <source>
        <strain evidence="7 8">FXJ1.1311</strain>
    </source>
</reference>
<evidence type="ECO:0000256" key="1">
    <source>
        <dbReference type="ARBA" id="ARBA00005820"/>
    </source>
</evidence>
<dbReference type="InterPro" id="IPR019734">
    <property type="entry name" value="TPR_rpt"/>
</dbReference>
<keyword evidence="2" id="KW-0805">Transcription regulation</keyword>
<dbReference type="SMART" id="SM00028">
    <property type="entry name" value="TPR"/>
    <property type="match status" value="4"/>
</dbReference>
<keyword evidence="8" id="KW-1185">Reference proteome</keyword>
<comment type="caution">
    <text evidence="7">The sequence shown here is derived from an EMBL/GenBank/DDBJ whole genome shotgun (WGS) entry which is preliminary data.</text>
</comment>
<dbReference type="Pfam" id="PF17874">
    <property type="entry name" value="TPR_MalT"/>
    <property type="match status" value="1"/>
</dbReference>
<dbReference type="SMART" id="SM01043">
    <property type="entry name" value="BTAD"/>
    <property type="match status" value="1"/>
</dbReference>
<dbReference type="Gene3D" id="3.40.50.300">
    <property type="entry name" value="P-loop containing nucleotide triphosphate hydrolases"/>
    <property type="match status" value="1"/>
</dbReference>
<dbReference type="CDD" id="cd15831">
    <property type="entry name" value="BTAD"/>
    <property type="match status" value="1"/>
</dbReference>
<dbReference type="GO" id="GO:0003677">
    <property type="term" value="F:DNA binding"/>
    <property type="evidence" value="ECO:0007669"/>
    <property type="project" value="UniProtKB-KW"/>
</dbReference>
<gene>
    <name evidence="7" type="ORF">FKR81_32645</name>
</gene>
<evidence type="ECO:0000259" key="6">
    <source>
        <dbReference type="SMART" id="SM01043"/>
    </source>
</evidence>
<dbReference type="InterPro" id="IPR036388">
    <property type="entry name" value="WH-like_DNA-bd_sf"/>
</dbReference>
<dbReference type="SUPFAM" id="SSF48452">
    <property type="entry name" value="TPR-like"/>
    <property type="match status" value="3"/>
</dbReference>
<dbReference type="InterPro" id="IPR027417">
    <property type="entry name" value="P-loop_NTPase"/>
</dbReference>
<dbReference type="InterPro" id="IPR002182">
    <property type="entry name" value="NB-ARC"/>
</dbReference>
<dbReference type="InterPro" id="IPR051677">
    <property type="entry name" value="AfsR-DnrI-RedD_regulator"/>
</dbReference>
<dbReference type="Gene3D" id="1.10.10.10">
    <property type="entry name" value="Winged helix-like DNA-binding domain superfamily/Winged helix DNA-binding domain"/>
    <property type="match status" value="2"/>
</dbReference>
<evidence type="ECO:0000256" key="2">
    <source>
        <dbReference type="ARBA" id="ARBA00023015"/>
    </source>
</evidence>
<keyword evidence="4" id="KW-0804">Transcription</keyword>
<dbReference type="AlphaFoldDB" id="A0A563EKA0"/>
<evidence type="ECO:0000256" key="4">
    <source>
        <dbReference type="ARBA" id="ARBA00023163"/>
    </source>
</evidence>
<accession>A0A563EKA0</accession>
<dbReference type="InterPro" id="IPR005158">
    <property type="entry name" value="BTAD"/>
</dbReference>
<dbReference type="GO" id="GO:0000160">
    <property type="term" value="P:phosphorelay signal transduction system"/>
    <property type="evidence" value="ECO:0007669"/>
    <property type="project" value="InterPro"/>
</dbReference>
<dbReference type="Pfam" id="PF00931">
    <property type="entry name" value="NB-ARC"/>
    <property type="match status" value="1"/>
</dbReference>
<dbReference type="InterPro" id="IPR041617">
    <property type="entry name" value="TPR_MalT"/>
</dbReference>
<feature type="domain" description="Bacterial transcriptional activator" evidence="6">
    <location>
        <begin position="95"/>
        <end position="240"/>
    </location>
</feature>
<dbReference type="SUPFAM" id="SSF46894">
    <property type="entry name" value="C-terminal effector domain of the bipartite response regulators"/>
    <property type="match status" value="1"/>
</dbReference>
<dbReference type="InterPro" id="IPR001867">
    <property type="entry name" value="OmpR/PhoB-type_DNA-bd"/>
</dbReference>
<keyword evidence="3" id="KW-0238">DNA-binding</keyword>
<dbReference type="SUPFAM" id="SSF52540">
    <property type="entry name" value="P-loop containing nucleoside triphosphate hydrolases"/>
    <property type="match status" value="1"/>
</dbReference>